<dbReference type="Proteomes" id="UP000762676">
    <property type="component" value="Unassembled WGS sequence"/>
</dbReference>
<feature type="compositionally biased region" description="Pro residues" evidence="1">
    <location>
        <begin position="201"/>
        <end position="227"/>
    </location>
</feature>
<keyword evidence="2" id="KW-0240">DNA-directed RNA polymerase</keyword>
<feature type="compositionally biased region" description="Low complexity" evidence="1">
    <location>
        <begin position="177"/>
        <end position="200"/>
    </location>
</feature>
<gene>
    <name evidence="2" type="ORF">ElyMa_002796200</name>
</gene>
<name>A0AAV4HN20_9GAST</name>
<dbReference type="GO" id="GO:0000428">
    <property type="term" value="C:DNA-directed RNA polymerase complex"/>
    <property type="evidence" value="ECO:0007669"/>
    <property type="project" value="UniProtKB-KW"/>
</dbReference>
<evidence type="ECO:0000256" key="1">
    <source>
        <dbReference type="SAM" id="MobiDB-lite"/>
    </source>
</evidence>
<proteinExistence type="predicted"/>
<reference evidence="2 3" key="1">
    <citation type="journal article" date="2021" name="Elife">
        <title>Chloroplast acquisition without the gene transfer in kleptoplastic sea slugs, Plakobranchus ocellatus.</title>
        <authorList>
            <person name="Maeda T."/>
            <person name="Takahashi S."/>
            <person name="Yoshida T."/>
            <person name="Shimamura S."/>
            <person name="Takaki Y."/>
            <person name="Nagai Y."/>
            <person name="Toyoda A."/>
            <person name="Suzuki Y."/>
            <person name="Arimoto A."/>
            <person name="Ishii H."/>
            <person name="Satoh N."/>
            <person name="Nishiyama T."/>
            <person name="Hasebe M."/>
            <person name="Maruyama T."/>
            <person name="Minagawa J."/>
            <person name="Obokata J."/>
            <person name="Shigenobu S."/>
        </authorList>
    </citation>
    <scope>NUCLEOTIDE SEQUENCE [LARGE SCALE GENOMIC DNA]</scope>
</reference>
<feature type="region of interest" description="Disordered" evidence="1">
    <location>
        <begin position="28"/>
        <end position="246"/>
    </location>
</feature>
<keyword evidence="3" id="KW-1185">Reference proteome</keyword>
<feature type="compositionally biased region" description="Low complexity" evidence="1">
    <location>
        <begin position="64"/>
        <end position="76"/>
    </location>
</feature>
<keyword evidence="2" id="KW-0804">Transcription</keyword>
<feature type="compositionally biased region" description="Basic and acidic residues" evidence="1">
    <location>
        <begin position="50"/>
        <end position="60"/>
    </location>
</feature>
<evidence type="ECO:0000313" key="2">
    <source>
        <dbReference type="EMBL" id="GFR99593.1"/>
    </source>
</evidence>
<accession>A0AAV4HN20</accession>
<sequence length="293" mass="30146">MFPLLDMLLEVDFSYPFISFTEADSSWKHPTDLPGYIPPGSTGNSITCDSNKDNRSKQDTELEPSSGPFGFDPGSGTDRFGQNSGPDPISSRHDSAPNIPGPSYDQNSPGYGPSPSPTYGFTGGYGPGPGPDTAGYGPNPGFPGYGFNTGPGQNVNSYPGPSDYGMPTPGYGPPNPGYGLPNPAYGQPNPASGYGPSTPGYGPPNPGYGPPAPGYGPPNPGYYPPGPGYNSGYPQPGPGYGPPNAGYGPPAPGIGFGPAYDPNYPGLTAASYYPALARTKRPVMRTESEVQGD</sequence>
<feature type="compositionally biased region" description="Low complexity" evidence="1">
    <location>
        <begin position="108"/>
        <end position="120"/>
    </location>
</feature>
<dbReference type="AlphaFoldDB" id="A0AAV4HN20"/>
<organism evidence="2 3">
    <name type="scientific">Elysia marginata</name>
    <dbReference type="NCBI Taxonomy" id="1093978"/>
    <lineage>
        <taxon>Eukaryota</taxon>
        <taxon>Metazoa</taxon>
        <taxon>Spiralia</taxon>
        <taxon>Lophotrochozoa</taxon>
        <taxon>Mollusca</taxon>
        <taxon>Gastropoda</taxon>
        <taxon>Heterobranchia</taxon>
        <taxon>Euthyneura</taxon>
        <taxon>Panpulmonata</taxon>
        <taxon>Sacoglossa</taxon>
        <taxon>Placobranchoidea</taxon>
        <taxon>Plakobranchidae</taxon>
        <taxon>Elysia</taxon>
    </lineage>
</organism>
<evidence type="ECO:0000313" key="3">
    <source>
        <dbReference type="Proteomes" id="UP000762676"/>
    </source>
</evidence>
<protein>
    <submittedName>
        <fullName evidence="2">DNA-directed RNA polymerase subunit</fullName>
    </submittedName>
</protein>
<comment type="caution">
    <text evidence="2">The sequence shown here is derived from an EMBL/GenBank/DDBJ whole genome shotgun (WGS) entry which is preliminary data.</text>
</comment>
<dbReference type="EMBL" id="BMAT01005782">
    <property type="protein sequence ID" value="GFR99593.1"/>
    <property type="molecule type" value="Genomic_DNA"/>
</dbReference>